<dbReference type="GO" id="GO:0042352">
    <property type="term" value="P:GDP-L-fucose salvage"/>
    <property type="evidence" value="ECO:0007669"/>
    <property type="project" value="TreeGrafter"/>
</dbReference>
<dbReference type="SUPFAM" id="SSF54211">
    <property type="entry name" value="Ribosomal protein S5 domain 2-like"/>
    <property type="match status" value="1"/>
</dbReference>
<name>A0A3R6GPY2_9FIRM</name>
<proteinExistence type="inferred from homology"/>
<dbReference type="InterPro" id="IPR036554">
    <property type="entry name" value="GHMP_kinase_C_sf"/>
</dbReference>
<evidence type="ECO:0000259" key="7">
    <source>
        <dbReference type="Pfam" id="PF08544"/>
    </source>
</evidence>
<evidence type="ECO:0000256" key="1">
    <source>
        <dbReference type="ARBA" id="ARBA00022679"/>
    </source>
</evidence>
<dbReference type="InterPro" id="IPR001174">
    <property type="entry name" value="HddA/FKP"/>
</dbReference>
<dbReference type="GO" id="GO:0005524">
    <property type="term" value="F:ATP binding"/>
    <property type="evidence" value="ECO:0007669"/>
    <property type="project" value="UniProtKB-KW"/>
</dbReference>
<feature type="domain" description="GHMP kinase N-terminal" evidence="6">
    <location>
        <begin position="73"/>
        <end position="154"/>
    </location>
</feature>
<dbReference type="Pfam" id="PF08544">
    <property type="entry name" value="GHMP_kinases_C"/>
    <property type="match status" value="1"/>
</dbReference>
<dbReference type="SUPFAM" id="SSF55060">
    <property type="entry name" value="GHMP Kinase, C-terminal domain"/>
    <property type="match status" value="1"/>
</dbReference>
<accession>A0A3R6GPY2</accession>
<dbReference type="InterPro" id="IPR006204">
    <property type="entry name" value="GHMP_kinase_N_dom"/>
</dbReference>
<reference evidence="8 9" key="1">
    <citation type="submission" date="2018-08" db="EMBL/GenBank/DDBJ databases">
        <title>A genome reference for cultivated species of the human gut microbiota.</title>
        <authorList>
            <person name="Zou Y."/>
            <person name="Xue W."/>
            <person name="Luo G."/>
        </authorList>
    </citation>
    <scope>NUCLEOTIDE SEQUENCE [LARGE SCALE GENOMIC DNA]</scope>
    <source>
        <strain evidence="8 9">AM23-23AC</strain>
    </source>
</reference>
<protein>
    <submittedName>
        <fullName evidence="8">GHMP kinase</fullName>
    </submittedName>
</protein>
<gene>
    <name evidence="8" type="ORF">DW654_02235</name>
</gene>
<dbReference type="InterPro" id="IPR052203">
    <property type="entry name" value="GHMP_Kinase-Related"/>
</dbReference>
<dbReference type="GO" id="GO:0050201">
    <property type="term" value="F:fucokinase activity"/>
    <property type="evidence" value="ECO:0007669"/>
    <property type="project" value="TreeGrafter"/>
</dbReference>
<dbReference type="AlphaFoldDB" id="A0A3R6GPY2"/>
<organism evidence="8 9">
    <name type="scientific">Roseburia inulinivorans</name>
    <dbReference type="NCBI Taxonomy" id="360807"/>
    <lineage>
        <taxon>Bacteria</taxon>
        <taxon>Bacillati</taxon>
        <taxon>Bacillota</taxon>
        <taxon>Clostridia</taxon>
        <taxon>Lachnospirales</taxon>
        <taxon>Lachnospiraceae</taxon>
        <taxon>Roseburia</taxon>
    </lineage>
</organism>
<evidence type="ECO:0000259" key="6">
    <source>
        <dbReference type="Pfam" id="PF00288"/>
    </source>
</evidence>
<keyword evidence="3 8" id="KW-0418">Kinase</keyword>
<keyword evidence="2" id="KW-0547">Nucleotide-binding</keyword>
<dbReference type="PANTHER" id="PTHR32463:SF0">
    <property type="entry name" value="L-FUCOSE KINASE"/>
    <property type="match status" value="1"/>
</dbReference>
<keyword evidence="1" id="KW-0808">Transferase</keyword>
<dbReference type="Proteomes" id="UP000283701">
    <property type="component" value="Unassembled WGS sequence"/>
</dbReference>
<feature type="domain" description="GHMP kinase C-terminal" evidence="7">
    <location>
        <begin position="229"/>
        <end position="303"/>
    </location>
</feature>
<comment type="caution">
    <text evidence="8">The sequence shown here is derived from an EMBL/GenBank/DDBJ whole genome shotgun (WGS) entry which is preliminary data.</text>
</comment>
<dbReference type="EMBL" id="QRHP01000001">
    <property type="protein sequence ID" value="RHF87720.1"/>
    <property type="molecule type" value="Genomic_DNA"/>
</dbReference>
<dbReference type="PROSITE" id="PS00627">
    <property type="entry name" value="GHMP_KINASES_ATP"/>
    <property type="match status" value="1"/>
</dbReference>
<evidence type="ECO:0000313" key="9">
    <source>
        <dbReference type="Proteomes" id="UP000283701"/>
    </source>
</evidence>
<dbReference type="InterPro" id="IPR013750">
    <property type="entry name" value="GHMP_kinase_C_dom"/>
</dbReference>
<dbReference type="PIRSF" id="PIRSF036406">
    <property type="entry name" value="Hept_kin"/>
    <property type="match status" value="1"/>
</dbReference>
<keyword evidence="4" id="KW-0067">ATP-binding</keyword>
<dbReference type="PRINTS" id="PR00960">
    <property type="entry name" value="LMBPPROTEIN"/>
</dbReference>
<evidence type="ECO:0000256" key="2">
    <source>
        <dbReference type="ARBA" id="ARBA00022741"/>
    </source>
</evidence>
<dbReference type="PANTHER" id="PTHR32463">
    <property type="entry name" value="L-FUCOSE KINASE"/>
    <property type="match status" value="1"/>
</dbReference>
<evidence type="ECO:0000256" key="5">
    <source>
        <dbReference type="ARBA" id="ARBA00038121"/>
    </source>
</evidence>
<dbReference type="Pfam" id="PF00288">
    <property type="entry name" value="GHMP_kinases_N"/>
    <property type="match status" value="1"/>
</dbReference>
<dbReference type="InterPro" id="IPR006203">
    <property type="entry name" value="GHMP_knse_ATP-bd_CS"/>
</dbReference>
<dbReference type="InterPro" id="IPR014606">
    <property type="entry name" value="Heptose_7-P_kinase"/>
</dbReference>
<evidence type="ECO:0000256" key="3">
    <source>
        <dbReference type="ARBA" id="ARBA00022777"/>
    </source>
</evidence>
<sequence>MIITRTPFRMSFAGGGSDIASFYEKHGGCVLSTTLNKYMYISVHPSFESMDTVLKYSQTEIVDDIDNIDHKYFKEVLHMLRISGVEISSTADVPAGTGLGSSSSFTVGLLHALYSYKGKFVSKEKLAQKACEIEIDRLKNPIGKQDQYAAAYGGLNFYQFNKDGSVFVEPVIMKNDMYKQLENNLMMFYTGQLHSASEILKEQSTNITAGDKENNQLKMCEITKELRNELHHNNIDAMGEILHEGWMLKKTLANGISNPKIDECYDIAMKHGAIGGKLLGAGGGGFLLFYVPEKRQQEVRLALPLTEMPFTFDTQGSAVIYVGTKPDIF</sequence>
<comment type="similarity">
    <text evidence="5">Belongs to the GHMP kinase family.</text>
</comment>
<dbReference type="Gene3D" id="3.30.230.120">
    <property type="match status" value="1"/>
</dbReference>
<dbReference type="RefSeq" id="WP_118202324.1">
    <property type="nucleotide sequence ID" value="NZ_JBKVAH010000001.1"/>
</dbReference>
<evidence type="ECO:0000256" key="4">
    <source>
        <dbReference type="ARBA" id="ARBA00022840"/>
    </source>
</evidence>
<evidence type="ECO:0000313" key="8">
    <source>
        <dbReference type="EMBL" id="RHF87720.1"/>
    </source>
</evidence>
<dbReference type="InterPro" id="IPR020568">
    <property type="entry name" value="Ribosomal_Su5_D2-typ_SF"/>
</dbReference>